<dbReference type="AlphaFoldDB" id="A0A804KT38"/>
<gene>
    <name evidence="3" type="ORF">GSMUA_307590.1</name>
</gene>
<evidence type="ECO:0000313" key="5">
    <source>
        <dbReference type="Proteomes" id="UP000012960"/>
    </source>
</evidence>
<evidence type="ECO:0000313" key="3">
    <source>
        <dbReference type="EMBL" id="CAG1852533.1"/>
    </source>
</evidence>
<dbReference type="EnsemblPlants" id="Ma10_t05990.1">
    <property type="protein sequence ID" value="Ma10_p05990.1"/>
    <property type="gene ID" value="Ma10_g05990"/>
</dbReference>
<dbReference type="Gramene" id="Ma10_t05990.1">
    <property type="protein sequence ID" value="Ma10_p05990.1"/>
    <property type="gene ID" value="Ma10_g05990"/>
</dbReference>
<dbReference type="OMA" id="DCEMARF"/>
<dbReference type="InterPro" id="IPR057173">
    <property type="entry name" value="DUF7851"/>
</dbReference>
<dbReference type="EMBL" id="HG996476">
    <property type="protein sequence ID" value="CAG1852533.1"/>
    <property type="molecule type" value="Genomic_DNA"/>
</dbReference>
<keyword evidence="5" id="KW-1185">Reference proteome</keyword>
<dbReference type="PANTHER" id="PTHR36375:SF1">
    <property type="entry name" value="OS05G0459300 PROTEIN"/>
    <property type="match status" value="1"/>
</dbReference>
<evidence type="ECO:0000313" key="4">
    <source>
        <dbReference type="EnsemblPlants" id="Ma10_p05990.1"/>
    </source>
</evidence>
<dbReference type="PANTHER" id="PTHR36375">
    <property type="entry name" value="OS05G0459300 PROTEIN"/>
    <property type="match status" value="1"/>
</dbReference>
<reference evidence="4" key="2">
    <citation type="submission" date="2021-05" db="UniProtKB">
        <authorList>
            <consortium name="EnsemblPlants"/>
        </authorList>
    </citation>
    <scope>IDENTIFICATION</scope>
    <source>
        <strain evidence="4">subsp. malaccensis</strain>
    </source>
</reference>
<feature type="region of interest" description="Disordered" evidence="1">
    <location>
        <begin position="1"/>
        <end position="38"/>
    </location>
</feature>
<organism evidence="4 5">
    <name type="scientific">Musa acuminata subsp. malaccensis</name>
    <name type="common">Wild banana</name>
    <name type="synonym">Musa malaccensis</name>
    <dbReference type="NCBI Taxonomy" id="214687"/>
    <lineage>
        <taxon>Eukaryota</taxon>
        <taxon>Viridiplantae</taxon>
        <taxon>Streptophyta</taxon>
        <taxon>Embryophyta</taxon>
        <taxon>Tracheophyta</taxon>
        <taxon>Spermatophyta</taxon>
        <taxon>Magnoliopsida</taxon>
        <taxon>Liliopsida</taxon>
        <taxon>Zingiberales</taxon>
        <taxon>Musaceae</taxon>
        <taxon>Musa</taxon>
    </lineage>
</organism>
<name>A0A804KT38_MUSAM</name>
<accession>A0A804KT38</accession>
<dbReference type="InParanoid" id="A0A804KT38"/>
<reference evidence="3" key="1">
    <citation type="submission" date="2021-03" db="EMBL/GenBank/DDBJ databases">
        <authorList>
            <consortium name="Genoscope - CEA"/>
            <person name="William W."/>
        </authorList>
    </citation>
    <scope>NUCLEOTIDE SEQUENCE</scope>
    <source>
        <strain evidence="3">Doubled-haploid Pahang</strain>
    </source>
</reference>
<dbReference type="OrthoDB" id="736665at2759"/>
<evidence type="ECO:0000259" key="2">
    <source>
        <dbReference type="Pfam" id="PF25236"/>
    </source>
</evidence>
<dbReference type="Proteomes" id="UP000012960">
    <property type="component" value="Unplaced"/>
</dbReference>
<dbReference type="Pfam" id="PF25236">
    <property type="entry name" value="DUF7851"/>
    <property type="match status" value="1"/>
</dbReference>
<sequence length="227" mass="25103">MAEEEEQQKRKKHKHKEKDQQKGPKNKPAADQPHFKSSADVKGLRFGGQFVVKSFTVRQAAPLELRQLLDLPPPCVGQCQALSLPSTLTYVPTNFTILAHHAWHTLTLGLGTAKSKAIIFVFDSESTKAAAGRLWPRVIPLGDVNRKLIRGLAGCEMSRFKFRKGCLTFYVYAARRHGAAGFSCADDLRTILEAVVALKDFLDHTAVLALPSHRSITLPVDQVAVTH</sequence>
<evidence type="ECO:0000256" key="1">
    <source>
        <dbReference type="SAM" id="MobiDB-lite"/>
    </source>
</evidence>
<protein>
    <submittedName>
        <fullName evidence="3">(wild Malaysian banana) hypothetical protein</fullName>
    </submittedName>
</protein>
<proteinExistence type="predicted"/>
<feature type="domain" description="DUF7851" evidence="2">
    <location>
        <begin position="31"/>
        <end position="217"/>
    </location>
</feature>